<evidence type="ECO:0000313" key="1">
    <source>
        <dbReference type="EMBL" id="MCI34176.1"/>
    </source>
</evidence>
<feature type="non-terminal residue" evidence="1">
    <location>
        <position position="31"/>
    </location>
</feature>
<sequence>MLESLDHLLVVDVPAILKLEKSHSEFEKDLT</sequence>
<comment type="caution">
    <text evidence="1">The sequence shown here is derived from an EMBL/GenBank/DDBJ whole genome shotgun (WGS) entry which is preliminary data.</text>
</comment>
<proteinExistence type="predicted"/>
<keyword evidence="2" id="KW-1185">Reference proteome</keyword>
<reference evidence="1 2" key="1">
    <citation type="journal article" date="2018" name="Front. Plant Sci.">
        <title>Red Clover (Trifolium pratense) and Zigzag Clover (T. medium) - A Picture of Genomic Similarities and Differences.</title>
        <authorList>
            <person name="Dluhosova J."/>
            <person name="Istvanek J."/>
            <person name="Nedelnik J."/>
            <person name="Repkova J."/>
        </authorList>
    </citation>
    <scope>NUCLEOTIDE SEQUENCE [LARGE SCALE GENOMIC DNA]</scope>
    <source>
        <strain evidence="2">cv. 10/8</strain>
        <tissue evidence="1">Leaf</tissue>
    </source>
</reference>
<name>A0A392REB7_9FABA</name>
<dbReference type="EMBL" id="LXQA010211352">
    <property type="protein sequence ID" value="MCI34176.1"/>
    <property type="molecule type" value="Genomic_DNA"/>
</dbReference>
<dbReference type="AlphaFoldDB" id="A0A392REB7"/>
<dbReference type="Proteomes" id="UP000265520">
    <property type="component" value="Unassembled WGS sequence"/>
</dbReference>
<accession>A0A392REB7</accession>
<protein>
    <submittedName>
        <fullName evidence="1">Uncharacterized protein</fullName>
    </submittedName>
</protein>
<organism evidence="1 2">
    <name type="scientific">Trifolium medium</name>
    <dbReference type="NCBI Taxonomy" id="97028"/>
    <lineage>
        <taxon>Eukaryota</taxon>
        <taxon>Viridiplantae</taxon>
        <taxon>Streptophyta</taxon>
        <taxon>Embryophyta</taxon>
        <taxon>Tracheophyta</taxon>
        <taxon>Spermatophyta</taxon>
        <taxon>Magnoliopsida</taxon>
        <taxon>eudicotyledons</taxon>
        <taxon>Gunneridae</taxon>
        <taxon>Pentapetalae</taxon>
        <taxon>rosids</taxon>
        <taxon>fabids</taxon>
        <taxon>Fabales</taxon>
        <taxon>Fabaceae</taxon>
        <taxon>Papilionoideae</taxon>
        <taxon>50 kb inversion clade</taxon>
        <taxon>NPAAA clade</taxon>
        <taxon>Hologalegina</taxon>
        <taxon>IRL clade</taxon>
        <taxon>Trifolieae</taxon>
        <taxon>Trifolium</taxon>
    </lineage>
</organism>
<evidence type="ECO:0000313" key="2">
    <source>
        <dbReference type="Proteomes" id="UP000265520"/>
    </source>
</evidence>